<evidence type="ECO:0000313" key="1">
    <source>
        <dbReference type="Proteomes" id="UP000189703"/>
    </source>
</evidence>
<proteinExistence type="predicted"/>
<gene>
    <name evidence="2" type="primary">LOC104598310</name>
</gene>
<dbReference type="GeneID" id="104598310"/>
<dbReference type="KEGG" id="nnu:104598310"/>
<sequence>MIGMLTLEVEMKGSEMEQKDYSDSEGGTKSPEVRAFCDLVEREAHRIQLLNGRIGGDHPEKPSTNNFIVWQPSFIMEDFGLKEGLSGFSSSGGGNKGGGCDEGKEKKRLKRTLKRPRDLLVDMAPLHVSKERLLSSKKGTNSSSVVICDLNKEADEPTEGADLWRLWCGH</sequence>
<protein>
    <submittedName>
        <fullName evidence="2">Uncharacterized protein LOC104598310</fullName>
    </submittedName>
</protein>
<dbReference type="RefSeq" id="XP_010258627.1">
    <property type="nucleotide sequence ID" value="XM_010260325.2"/>
</dbReference>
<reference evidence="2" key="1">
    <citation type="submission" date="2025-08" db="UniProtKB">
        <authorList>
            <consortium name="RefSeq"/>
        </authorList>
    </citation>
    <scope>IDENTIFICATION</scope>
</reference>
<accession>A0A1U8AAG2</accession>
<evidence type="ECO:0000313" key="2">
    <source>
        <dbReference type="RefSeq" id="XP_010258627.1"/>
    </source>
</evidence>
<dbReference type="Proteomes" id="UP000189703">
    <property type="component" value="Unplaced"/>
</dbReference>
<keyword evidence="1" id="KW-1185">Reference proteome</keyword>
<name>A0A1U8AAG2_NELNU</name>
<organism evidence="1 2">
    <name type="scientific">Nelumbo nucifera</name>
    <name type="common">Sacred lotus</name>
    <dbReference type="NCBI Taxonomy" id="4432"/>
    <lineage>
        <taxon>Eukaryota</taxon>
        <taxon>Viridiplantae</taxon>
        <taxon>Streptophyta</taxon>
        <taxon>Embryophyta</taxon>
        <taxon>Tracheophyta</taxon>
        <taxon>Spermatophyta</taxon>
        <taxon>Magnoliopsida</taxon>
        <taxon>Proteales</taxon>
        <taxon>Nelumbonaceae</taxon>
        <taxon>Nelumbo</taxon>
    </lineage>
</organism>
<dbReference type="OMA" id="KEDTSIM"/>
<dbReference type="OrthoDB" id="1918745at2759"/>
<dbReference type="AlphaFoldDB" id="A0A1U8AAG2"/>